<dbReference type="GO" id="GO:0016301">
    <property type="term" value="F:kinase activity"/>
    <property type="evidence" value="ECO:0007669"/>
    <property type="project" value="UniProtKB-KW"/>
</dbReference>
<dbReference type="CDD" id="cd02020">
    <property type="entry name" value="CMPK"/>
    <property type="match status" value="1"/>
</dbReference>
<evidence type="ECO:0000313" key="9">
    <source>
        <dbReference type="EMBL" id="NMN67485.1"/>
    </source>
</evidence>
<gene>
    <name evidence="9" type="ORF">VP91_00006280</name>
</gene>
<dbReference type="Proteomes" id="UP001166004">
    <property type="component" value="Unassembled WGS sequence"/>
</dbReference>
<evidence type="ECO:0000256" key="6">
    <source>
        <dbReference type="ARBA" id="ARBA00047615"/>
    </source>
</evidence>
<dbReference type="EMBL" id="LANA01000001">
    <property type="protein sequence ID" value="NMN67485.1"/>
    <property type="molecule type" value="Genomic_DNA"/>
</dbReference>
<evidence type="ECO:0000256" key="3">
    <source>
        <dbReference type="ARBA" id="ARBA00022741"/>
    </source>
</evidence>
<dbReference type="SUPFAM" id="SSF52540">
    <property type="entry name" value="P-loop containing nucleoside triphosphate hydrolases"/>
    <property type="match status" value="1"/>
</dbReference>
<evidence type="ECO:0000313" key="10">
    <source>
        <dbReference type="Proteomes" id="UP001166004"/>
    </source>
</evidence>
<keyword evidence="4 9" id="KW-0418">Kinase</keyword>
<dbReference type="InterPro" id="IPR011994">
    <property type="entry name" value="Cytidylate_kinase_dom"/>
</dbReference>
<dbReference type="RefSeq" id="WP_169035978.1">
    <property type="nucleotide sequence ID" value="NZ_LANA01000001.1"/>
</dbReference>
<keyword evidence="3" id="KW-0547">Nucleotide-binding</keyword>
<evidence type="ECO:0000256" key="2">
    <source>
        <dbReference type="ARBA" id="ARBA00022679"/>
    </source>
</evidence>
<comment type="caution">
    <text evidence="9">The sequence shown here is derived from an EMBL/GenBank/DDBJ whole genome shotgun (WGS) entry which is preliminary data.</text>
</comment>
<dbReference type="InterPro" id="IPR027417">
    <property type="entry name" value="P-loop_NTPase"/>
</dbReference>
<name>A0ABX1T461_PELUQ</name>
<keyword evidence="10" id="KW-1185">Reference proteome</keyword>
<organism evidence="9 10">
    <name type="scientific">Pelagibacter ubique</name>
    <dbReference type="NCBI Taxonomy" id="198252"/>
    <lineage>
        <taxon>Bacteria</taxon>
        <taxon>Pseudomonadati</taxon>
        <taxon>Pseudomonadota</taxon>
        <taxon>Alphaproteobacteria</taxon>
        <taxon>Candidatus Pelagibacterales</taxon>
        <taxon>Candidatus Pelagibacteraceae</taxon>
        <taxon>Candidatus Pelagibacter</taxon>
    </lineage>
</organism>
<dbReference type="Gene3D" id="3.40.50.300">
    <property type="entry name" value="P-loop containing nucleotide triphosphate hydrolases"/>
    <property type="match status" value="1"/>
</dbReference>
<feature type="domain" description="Cytidylate kinase" evidence="8">
    <location>
        <begin position="9"/>
        <end position="204"/>
    </location>
</feature>
<proteinExistence type="predicted"/>
<reference evidence="9 10" key="1">
    <citation type="submission" date="2019-07" db="EMBL/GenBank/DDBJ databases">
        <title>SAR11 Genome Evolution.</title>
        <authorList>
            <person name="Giovannoni S."/>
        </authorList>
    </citation>
    <scope>NUCLEOTIDE SEQUENCE [LARGE SCALE GENOMIC DNA]</scope>
    <source>
        <strain evidence="9 10">HTCC9565</strain>
    </source>
</reference>
<comment type="catalytic activity">
    <reaction evidence="7">
        <text>CMP + ATP = CDP + ADP</text>
        <dbReference type="Rhea" id="RHEA:11600"/>
        <dbReference type="ChEBI" id="CHEBI:30616"/>
        <dbReference type="ChEBI" id="CHEBI:58069"/>
        <dbReference type="ChEBI" id="CHEBI:60377"/>
        <dbReference type="ChEBI" id="CHEBI:456216"/>
        <dbReference type="EC" id="2.7.4.25"/>
    </reaction>
</comment>
<evidence type="ECO:0000259" key="8">
    <source>
        <dbReference type="Pfam" id="PF02224"/>
    </source>
</evidence>
<keyword evidence="2" id="KW-0808">Transferase</keyword>
<sequence>MKLKNKIKVAIDSPAAAGAGTQAKLISKHFNLFYLDTGKIYRLIANIKLTQPKRYSHNFIKKIMRKLSINDLENSNLLSDEVGTMASVISKDKKIRKLVHAFQIKSAYNPPKKYNGSCLDGRDITYKIIPDADFKFFITANTKTRALRRYKELKSLKKEVTFNEVLKSIKKRDKSDYNRKVSPLKKTKDSVLINTTKHTKRACFLKIKQIMNMKLKA</sequence>
<evidence type="ECO:0000256" key="1">
    <source>
        <dbReference type="ARBA" id="ARBA00012906"/>
    </source>
</evidence>
<protein>
    <recommendedName>
        <fullName evidence="1">(d)CMP kinase</fullName>
        <ecNumber evidence="1">2.7.4.25</ecNumber>
    </recommendedName>
</protein>
<comment type="catalytic activity">
    <reaction evidence="6">
        <text>dCMP + ATP = dCDP + ADP</text>
        <dbReference type="Rhea" id="RHEA:25094"/>
        <dbReference type="ChEBI" id="CHEBI:30616"/>
        <dbReference type="ChEBI" id="CHEBI:57566"/>
        <dbReference type="ChEBI" id="CHEBI:58593"/>
        <dbReference type="ChEBI" id="CHEBI:456216"/>
        <dbReference type="EC" id="2.7.4.25"/>
    </reaction>
</comment>
<dbReference type="Pfam" id="PF02224">
    <property type="entry name" value="Cytidylate_kin"/>
    <property type="match status" value="1"/>
</dbReference>
<keyword evidence="5" id="KW-0067">ATP-binding</keyword>
<evidence type="ECO:0000256" key="5">
    <source>
        <dbReference type="ARBA" id="ARBA00022840"/>
    </source>
</evidence>
<dbReference type="EC" id="2.7.4.25" evidence="1"/>
<evidence type="ECO:0000256" key="4">
    <source>
        <dbReference type="ARBA" id="ARBA00022777"/>
    </source>
</evidence>
<accession>A0ABX1T461</accession>
<evidence type="ECO:0000256" key="7">
    <source>
        <dbReference type="ARBA" id="ARBA00048478"/>
    </source>
</evidence>